<dbReference type="Proteomes" id="UP001144036">
    <property type="component" value="Unassembled WGS sequence"/>
</dbReference>
<evidence type="ECO:0008006" key="3">
    <source>
        <dbReference type="Google" id="ProtNLM"/>
    </source>
</evidence>
<evidence type="ECO:0000313" key="1">
    <source>
        <dbReference type="EMBL" id="MDA0637157.1"/>
    </source>
</evidence>
<name>A0ABT4SIW4_9ACTN</name>
<reference evidence="1" key="1">
    <citation type="submission" date="2022-11" db="EMBL/GenBank/DDBJ databases">
        <title>Nonomuraea corallina sp. nov., a new species of the genus Nonomuraea isolated from sea side sediment in Thai sea.</title>
        <authorList>
            <person name="Ngamcharungchit C."/>
            <person name="Matsumoto A."/>
            <person name="Suriyachadkun C."/>
            <person name="Panbangred W."/>
            <person name="Inahashi Y."/>
            <person name="Intra B."/>
        </authorList>
    </citation>
    <scope>NUCLEOTIDE SEQUENCE</scope>
    <source>
        <strain evidence="1">MCN248</strain>
    </source>
</reference>
<accession>A0ABT4SIW4</accession>
<evidence type="ECO:0000313" key="2">
    <source>
        <dbReference type="Proteomes" id="UP001144036"/>
    </source>
</evidence>
<organism evidence="1 2">
    <name type="scientific">Nonomuraea corallina</name>
    <dbReference type="NCBI Taxonomy" id="2989783"/>
    <lineage>
        <taxon>Bacteria</taxon>
        <taxon>Bacillati</taxon>
        <taxon>Actinomycetota</taxon>
        <taxon>Actinomycetes</taxon>
        <taxon>Streptosporangiales</taxon>
        <taxon>Streptosporangiaceae</taxon>
        <taxon>Nonomuraea</taxon>
    </lineage>
</organism>
<dbReference type="RefSeq" id="WP_270158064.1">
    <property type="nucleotide sequence ID" value="NZ_JAPNNL010000141.1"/>
</dbReference>
<sequence length="99" mass="11019">MTLIDVHVQALEECGRQALRVRNMLDLDDAFVDAGRKPPQGDTDSGIFGELENAKKLSRKVDEVWEAVRDELGAARNRLGNVERSLGDVAANFREAERP</sequence>
<proteinExistence type="predicted"/>
<dbReference type="EMBL" id="JAPNNL010000141">
    <property type="protein sequence ID" value="MDA0637157.1"/>
    <property type="molecule type" value="Genomic_DNA"/>
</dbReference>
<gene>
    <name evidence="1" type="ORF">OUY22_27465</name>
</gene>
<protein>
    <recommendedName>
        <fullName evidence="3">Flagellar protein FlgN</fullName>
    </recommendedName>
</protein>
<comment type="caution">
    <text evidence="1">The sequence shown here is derived from an EMBL/GenBank/DDBJ whole genome shotgun (WGS) entry which is preliminary data.</text>
</comment>
<keyword evidence="2" id="KW-1185">Reference proteome</keyword>